<dbReference type="PROSITE" id="PS51318">
    <property type="entry name" value="TAT"/>
    <property type="match status" value="1"/>
</dbReference>
<sequence>MEVARRRSLRALALIGIALAVLAAWRPVESALAGREYAAASFSGVSVAESAWEQVCRSSEGQEAAVPLPVPGEGTVLAEAPPWFSDEVFSLEGFEDVRANENWTVMGFSFAGSVDEALAWGRCQLEAGGWTVVESGVAGAFTAVKEGGRLSWLLLSGTGVGERTCVVVQAPIA</sequence>
<name>A0ABU6IK22_9ACTN</name>
<proteinExistence type="predicted"/>
<evidence type="ECO:0000313" key="2">
    <source>
        <dbReference type="Proteomes" id="UP001349994"/>
    </source>
</evidence>
<comment type="caution">
    <text evidence="1">The sequence shown here is derived from an EMBL/GenBank/DDBJ whole genome shotgun (WGS) entry which is preliminary data.</text>
</comment>
<protein>
    <submittedName>
        <fullName evidence="1">Uncharacterized protein</fullName>
    </submittedName>
</protein>
<keyword evidence="2" id="KW-1185">Reference proteome</keyword>
<evidence type="ECO:0000313" key="1">
    <source>
        <dbReference type="EMBL" id="MEC4176740.1"/>
    </source>
</evidence>
<accession>A0ABU6IK22</accession>
<dbReference type="Proteomes" id="UP001349994">
    <property type="component" value="Unassembled WGS sequence"/>
</dbReference>
<dbReference type="InterPro" id="IPR006311">
    <property type="entry name" value="TAT_signal"/>
</dbReference>
<dbReference type="EMBL" id="JAYMFF010000020">
    <property type="protein sequence ID" value="MEC4176740.1"/>
    <property type="molecule type" value="Genomic_DNA"/>
</dbReference>
<gene>
    <name evidence="1" type="ORF">VIN30_09810</name>
</gene>
<organism evidence="1 2">
    <name type="scientific">Adlercreutzia wanghongyangiae</name>
    <dbReference type="NCBI Taxonomy" id="3111451"/>
    <lineage>
        <taxon>Bacteria</taxon>
        <taxon>Bacillati</taxon>
        <taxon>Actinomycetota</taxon>
        <taxon>Coriobacteriia</taxon>
        <taxon>Eggerthellales</taxon>
        <taxon>Eggerthellaceae</taxon>
        <taxon>Adlercreutzia</taxon>
    </lineage>
</organism>
<reference evidence="1 2" key="1">
    <citation type="submission" date="2024-01" db="EMBL/GenBank/DDBJ databases">
        <title>novel species in genus Adlercreutzia.</title>
        <authorList>
            <person name="Liu X."/>
        </authorList>
    </citation>
    <scope>NUCLEOTIDE SEQUENCE [LARGE SCALE GENOMIC DNA]</scope>
    <source>
        <strain evidence="1 2">R7</strain>
    </source>
</reference>